<dbReference type="AlphaFoldDB" id="A0AAE0QHV5"/>
<dbReference type="PANTHER" id="PTHR11417:SF3">
    <property type="entry name" value="SOMATOLACTIN ALPHA ISOFORM X1-RELATED"/>
    <property type="match status" value="1"/>
</dbReference>
<dbReference type="InterPro" id="IPR001400">
    <property type="entry name" value="Somatotropin/Prolactin"/>
</dbReference>
<evidence type="ECO:0000256" key="1">
    <source>
        <dbReference type="ARBA" id="ARBA00004613"/>
    </source>
</evidence>
<evidence type="ECO:0000256" key="5">
    <source>
        <dbReference type="ARBA" id="ARBA00022729"/>
    </source>
</evidence>
<gene>
    <name evidence="8" type="ORF">QTP70_001058</name>
</gene>
<dbReference type="PANTHER" id="PTHR11417">
    <property type="entry name" value="SOMATOTROPIN,PROLACTIN"/>
    <property type="match status" value="1"/>
</dbReference>
<keyword evidence="6" id="KW-1015">Disulfide bond</keyword>
<dbReference type="GO" id="GO:0048513">
    <property type="term" value="P:animal organ development"/>
    <property type="evidence" value="ECO:0007669"/>
    <property type="project" value="TreeGrafter"/>
</dbReference>
<comment type="subcellular location">
    <subcellularLocation>
        <location evidence="1 7">Secreted</location>
    </subcellularLocation>
</comment>
<evidence type="ECO:0008006" key="10">
    <source>
        <dbReference type="Google" id="ProtNLM"/>
    </source>
</evidence>
<dbReference type="Proteomes" id="UP001274896">
    <property type="component" value="Unassembled WGS sequence"/>
</dbReference>
<evidence type="ECO:0000256" key="3">
    <source>
        <dbReference type="ARBA" id="ARBA00022525"/>
    </source>
</evidence>
<dbReference type="PRINTS" id="PR00836">
    <property type="entry name" value="SOMATOTROPIN"/>
</dbReference>
<dbReference type="GO" id="GO:0046427">
    <property type="term" value="P:positive regulation of receptor signaling pathway via JAK-STAT"/>
    <property type="evidence" value="ECO:0007669"/>
    <property type="project" value="TreeGrafter"/>
</dbReference>
<evidence type="ECO:0000256" key="6">
    <source>
        <dbReference type="ARBA" id="ARBA00023157"/>
    </source>
</evidence>
<keyword evidence="5" id="KW-0732">Signal</keyword>
<evidence type="ECO:0000256" key="2">
    <source>
        <dbReference type="ARBA" id="ARBA00008474"/>
    </source>
</evidence>
<evidence type="ECO:0000256" key="7">
    <source>
        <dbReference type="RuleBase" id="RU003618"/>
    </source>
</evidence>
<dbReference type="InterPro" id="IPR018116">
    <property type="entry name" value="Somatotropin_CS"/>
</dbReference>
<accession>A0AAE0QHV5</accession>
<dbReference type="GO" id="GO:0045927">
    <property type="term" value="P:positive regulation of growth"/>
    <property type="evidence" value="ECO:0007669"/>
    <property type="project" value="TreeGrafter"/>
</dbReference>
<dbReference type="InterPro" id="IPR009079">
    <property type="entry name" value="4_helix_cytokine-like_core"/>
</dbReference>
<dbReference type="GO" id="GO:0060396">
    <property type="term" value="P:growth hormone receptor signaling pathway"/>
    <property type="evidence" value="ECO:0007669"/>
    <property type="project" value="TreeGrafter"/>
</dbReference>
<dbReference type="GO" id="GO:0005131">
    <property type="term" value="F:growth hormone receptor binding"/>
    <property type="evidence" value="ECO:0007669"/>
    <property type="project" value="TreeGrafter"/>
</dbReference>
<protein>
    <recommendedName>
        <fullName evidence="10">Somatolactin</fullName>
    </recommendedName>
</protein>
<dbReference type="GO" id="GO:0005615">
    <property type="term" value="C:extracellular space"/>
    <property type="evidence" value="ECO:0007669"/>
    <property type="project" value="TreeGrafter"/>
</dbReference>
<keyword evidence="3" id="KW-0964">Secreted</keyword>
<comment type="caution">
    <text evidence="8">The sequence shown here is derived from an EMBL/GenBank/DDBJ whole genome shotgun (WGS) entry which is preliminary data.</text>
</comment>
<dbReference type="PROSITE" id="PS00338">
    <property type="entry name" value="SOMATOTROPIN_2"/>
    <property type="match status" value="1"/>
</dbReference>
<dbReference type="Gene3D" id="1.20.1250.10">
    <property type="match status" value="1"/>
</dbReference>
<dbReference type="GO" id="GO:0070186">
    <property type="term" value="F:growth hormone activity"/>
    <property type="evidence" value="ECO:0007669"/>
    <property type="project" value="TreeGrafter"/>
</dbReference>
<evidence type="ECO:0000313" key="9">
    <source>
        <dbReference type="Proteomes" id="UP001274896"/>
    </source>
</evidence>
<keyword evidence="9" id="KW-1185">Reference proteome</keyword>
<keyword evidence="4 7" id="KW-0372">Hormone</keyword>
<evidence type="ECO:0000313" key="8">
    <source>
        <dbReference type="EMBL" id="KAK3521211.1"/>
    </source>
</evidence>
<proteinExistence type="inferred from homology"/>
<organism evidence="8 9">
    <name type="scientific">Hemibagrus guttatus</name>
    <dbReference type="NCBI Taxonomy" id="175788"/>
    <lineage>
        <taxon>Eukaryota</taxon>
        <taxon>Metazoa</taxon>
        <taxon>Chordata</taxon>
        <taxon>Craniata</taxon>
        <taxon>Vertebrata</taxon>
        <taxon>Euteleostomi</taxon>
        <taxon>Actinopterygii</taxon>
        <taxon>Neopterygii</taxon>
        <taxon>Teleostei</taxon>
        <taxon>Ostariophysi</taxon>
        <taxon>Siluriformes</taxon>
        <taxon>Bagridae</taxon>
        <taxon>Hemibagrus</taxon>
    </lineage>
</organism>
<dbReference type="EMBL" id="JAUCMX010000015">
    <property type="protein sequence ID" value="KAK3521211.1"/>
    <property type="molecule type" value="Genomic_DNA"/>
</dbReference>
<dbReference type="Pfam" id="PF00103">
    <property type="entry name" value="Hormone_1"/>
    <property type="match status" value="1"/>
</dbReference>
<sequence>MPQPQPLDAMPVPSPEKWEGCGRKGIRRKTFAKLLCGPVVLQVWMGILLCSVNGLLGSAMECSDRDLTGARCSISVEKLLDRAIQHAELIYRISDEARTLFEETFIPLVMPAHQSYGGNSCTSNLVHIPTSKLEIQQISDKWLLHSILILVQFWIDPLADLQDSLDRYDNAPSSLLSKTRWMSTKLINLKHGVLVLMSKMLDEGSLEQENNESVTHHVFAHAMAEQVLRDYTVLTCFKKDAHKMETFLKLLRCRQTDNLICSFF</sequence>
<reference evidence="8" key="1">
    <citation type="submission" date="2023-06" db="EMBL/GenBank/DDBJ databases">
        <title>Male Hemibagrus guttatus genome.</title>
        <authorList>
            <person name="Bian C."/>
        </authorList>
    </citation>
    <scope>NUCLEOTIDE SEQUENCE</scope>
    <source>
        <strain evidence="8">Male_cb2023</strain>
        <tissue evidence="8">Muscle</tissue>
    </source>
</reference>
<name>A0AAE0QHV5_9TELE</name>
<evidence type="ECO:0000256" key="4">
    <source>
        <dbReference type="ARBA" id="ARBA00022702"/>
    </source>
</evidence>
<comment type="similarity">
    <text evidence="2 7">Belongs to the somatotropin/prolactin family.</text>
</comment>
<dbReference type="GO" id="GO:0031667">
    <property type="term" value="P:response to nutrient levels"/>
    <property type="evidence" value="ECO:0007669"/>
    <property type="project" value="TreeGrafter"/>
</dbReference>
<dbReference type="SUPFAM" id="SSF47266">
    <property type="entry name" value="4-helical cytokines"/>
    <property type="match status" value="1"/>
</dbReference>